<dbReference type="InterPro" id="IPR056634">
    <property type="entry name" value="DUF7732"/>
</dbReference>
<accession>A0A8J5TRU3</accession>
<dbReference type="PANTHER" id="PTHR42091:SF1">
    <property type="entry name" value="CONSERVED GLYCINE-RICH PROTEIN (AFU_ORTHOLOGUE AFUA_7G02440)"/>
    <property type="match status" value="1"/>
</dbReference>
<reference evidence="2" key="1">
    <citation type="submission" date="2021-04" db="EMBL/GenBank/DDBJ databases">
        <title>First draft genome resource for Brassicaceae pathogens Fusarium oxysporum f. sp. raphani and Fusarium oxysporum f. sp. rapae.</title>
        <authorList>
            <person name="Asai S."/>
        </authorList>
    </citation>
    <scope>NUCLEOTIDE SEQUENCE</scope>
    <source>
        <strain evidence="2">Tf1208</strain>
    </source>
</reference>
<dbReference type="PANTHER" id="PTHR42091">
    <property type="entry name" value="CONSERVED GLYCINE-RICH PROTEIN (AFU_ORTHOLOGUE AFUA_7G02440)"/>
    <property type="match status" value="1"/>
</dbReference>
<organism evidence="2 3">
    <name type="scientific">Fusarium oxysporum f. sp. rapae</name>
    <dbReference type="NCBI Taxonomy" id="485398"/>
    <lineage>
        <taxon>Eukaryota</taxon>
        <taxon>Fungi</taxon>
        <taxon>Dikarya</taxon>
        <taxon>Ascomycota</taxon>
        <taxon>Pezizomycotina</taxon>
        <taxon>Sordariomycetes</taxon>
        <taxon>Hypocreomycetidae</taxon>
        <taxon>Hypocreales</taxon>
        <taxon>Nectriaceae</taxon>
        <taxon>Fusarium</taxon>
        <taxon>Fusarium oxysporum species complex</taxon>
    </lineage>
</organism>
<dbReference type="AlphaFoldDB" id="A0A8J5TRU3"/>
<dbReference type="Pfam" id="PF24866">
    <property type="entry name" value="DUF7732"/>
    <property type="match status" value="1"/>
</dbReference>
<proteinExistence type="predicted"/>
<evidence type="ECO:0000259" key="1">
    <source>
        <dbReference type="Pfam" id="PF24866"/>
    </source>
</evidence>
<comment type="caution">
    <text evidence="2">The sequence shown here is derived from an EMBL/GenBank/DDBJ whole genome shotgun (WGS) entry which is preliminary data.</text>
</comment>
<feature type="domain" description="DUF7732" evidence="1">
    <location>
        <begin position="1"/>
        <end position="89"/>
    </location>
</feature>
<sequence length="111" mass="11983">MWPYGAYIYPFTNTCSYHNETVDQDEERSVMCGCSRYGNCTCDDPGSAPYFKELIGSGSYEALNKSIVDVAEFNGTKTILINGTLPNGTALAGDKNRNSASARSVVGTLGY</sequence>
<evidence type="ECO:0000313" key="3">
    <source>
        <dbReference type="Proteomes" id="UP000694050"/>
    </source>
</evidence>
<dbReference type="EMBL" id="JAELUQ010000009">
    <property type="protein sequence ID" value="KAG7408573.1"/>
    <property type="molecule type" value="Genomic_DNA"/>
</dbReference>
<name>A0A8J5TRU3_FUSOX</name>
<dbReference type="Proteomes" id="UP000694050">
    <property type="component" value="Unassembled WGS sequence"/>
</dbReference>
<gene>
    <name evidence="2" type="ORF">Forpe1208_v012409</name>
</gene>
<evidence type="ECO:0000313" key="2">
    <source>
        <dbReference type="EMBL" id="KAG7408573.1"/>
    </source>
</evidence>
<protein>
    <recommendedName>
        <fullName evidence="1">DUF7732 domain-containing protein</fullName>
    </recommendedName>
</protein>